<dbReference type="REBASE" id="66148">
    <property type="entry name" value="Adi4254McrBCP"/>
</dbReference>
<dbReference type="OrthoDB" id="307209at2"/>
<evidence type="ECO:0000313" key="1">
    <source>
        <dbReference type="EMBL" id="ENY72412.1"/>
    </source>
</evidence>
<organism evidence="1 2">
    <name type="scientific">Aeromonas diversa CDC 2478-85</name>
    <dbReference type="NCBI Taxonomy" id="1268237"/>
    <lineage>
        <taxon>Bacteria</taxon>
        <taxon>Pseudomonadati</taxon>
        <taxon>Pseudomonadota</taxon>
        <taxon>Gammaproteobacteria</taxon>
        <taxon>Aeromonadales</taxon>
        <taxon>Aeromonadaceae</taxon>
        <taxon>Aeromonas</taxon>
    </lineage>
</organism>
<dbReference type="Proteomes" id="UP000023775">
    <property type="component" value="Unassembled WGS sequence"/>
</dbReference>
<dbReference type="InterPro" id="IPR019292">
    <property type="entry name" value="McrC"/>
</dbReference>
<comment type="caution">
    <text evidence="1">The sequence shown here is derived from an EMBL/GenBank/DDBJ whole genome shotgun (WGS) entry which is preliminary data.</text>
</comment>
<dbReference type="eggNOG" id="COG4268">
    <property type="taxonomic scope" value="Bacteria"/>
</dbReference>
<dbReference type="PATRIC" id="fig|1268237.3.peg.1529"/>
<evidence type="ECO:0008006" key="3">
    <source>
        <dbReference type="Google" id="ProtNLM"/>
    </source>
</evidence>
<name>N9VAY6_9GAMM</name>
<dbReference type="EMBL" id="APVG01000016">
    <property type="protein sequence ID" value="ENY72412.1"/>
    <property type="molecule type" value="Genomic_DNA"/>
</dbReference>
<proteinExistence type="predicted"/>
<evidence type="ECO:0000313" key="2">
    <source>
        <dbReference type="Proteomes" id="UP000023775"/>
    </source>
</evidence>
<accession>N9VAY6</accession>
<protein>
    <recommendedName>
        <fullName evidence="3">Restriction endonuclease</fullName>
    </recommendedName>
</protein>
<dbReference type="AlphaFoldDB" id="N9VAY6"/>
<gene>
    <name evidence="1" type="ORF">G114_07760</name>
</gene>
<sequence length="437" mass="50748">MKGHVIVREYARLTFEPLDSPSLDRARISRSAFMWLCELAGQFSKQGAPMLQQDGRQWLRLDSYVGVLESPCGQIIEILPKTHDAAPGENTVSEVSRSRRMLKKMLASTLDLPLRETEEAGLELGEGSLSEWVMGRFLAELEHLVRHGLRFDYVQVEEEAPFLRGQLDMARQVRQPAGRQHKFRIRHDLFQPESAEHRLIRRALDLVCTSTRTAHNWRLSHELQGMLNELTPSREIERDLRAWRTDRLMARYRAIKPWCELILQRHMPMALHGQWRGLSLLYPMERLFEAYVARQLRRRLPGGLGLKTQSRAEYLCHYTQPGQPEGAMFQLKPDLLLEGHASLRVMDTKWKRLDQENRQDKFGLSQQDFYQMLAYGQTYQGGAGDMCLIYPKWRGLDRVIGPFLLPNATREALRLWVVPFDLESGQIQLPDELAWLP</sequence>
<dbReference type="PANTHER" id="PTHR38733:SF1">
    <property type="entry name" value="TYPE IV METHYL-DIRECTED RESTRICTION ENZYME ECOKMCRBC"/>
    <property type="match status" value="1"/>
</dbReference>
<dbReference type="RefSeq" id="WP_005351182.1">
    <property type="nucleotide sequence ID" value="NZ_APVG01000016.1"/>
</dbReference>
<reference evidence="1 2" key="1">
    <citation type="journal article" date="2013" name="Genome Announc.">
        <title>Draft Genome Sequence of the Aeromonas diversa Type Strain.</title>
        <authorList>
            <person name="Farfan M."/>
            <person name="Spataro N."/>
            <person name="Sanglas A."/>
            <person name="Albarral V."/>
            <person name="Loren J.G."/>
            <person name="Bosch E."/>
            <person name="Fuste M.C."/>
        </authorList>
    </citation>
    <scope>NUCLEOTIDE SEQUENCE [LARGE SCALE GENOMIC DNA]</scope>
    <source>
        <strain evidence="1 2">2478-85</strain>
    </source>
</reference>
<dbReference type="PANTHER" id="PTHR38733">
    <property type="entry name" value="PROTEIN MCRC"/>
    <property type="match status" value="1"/>
</dbReference>
<dbReference type="Pfam" id="PF10117">
    <property type="entry name" value="McrBC"/>
    <property type="match status" value="1"/>
</dbReference>
<keyword evidence="2" id="KW-1185">Reference proteome</keyword>